<organism evidence="9 10">
    <name type="scientific">Marseilla massiliensis</name>
    <dbReference type="NCBI Taxonomy" id="1841864"/>
    <lineage>
        <taxon>Bacteria</taxon>
        <taxon>Pseudomonadati</taxon>
        <taxon>Bacteroidota</taxon>
        <taxon>Bacteroidia</taxon>
        <taxon>Bacteroidales</taxon>
        <taxon>Prevotellaceae</taxon>
        <taxon>Marseilla</taxon>
    </lineage>
</organism>
<reference evidence="9" key="2">
    <citation type="journal article" date="2021" name="Sci. Rep.">
        <title>The distribution of antibiotic resistance genes in chicken gut microbiota commensals.</title>
        <authorList>
            <person name="Juricova H."/>
            <person name="Matiasovicova J."/>
            <person name="Kubasova T."/>
            <person name="Cejkova D."/>
            <person name="Rychlik I."/>
        </authorList>
    </citation>
    <scope>NUCLEOTIDE SEQUENCE</scope>
    <source>
        <strain evidence="9">An824</strain>
    </source>
</reference>
<keyword evidence="5" id="KW-0564">Palmitate</keyword>
<dbReference type="InterPro" id="IPR014941">
    <property type="entry name" value="FimB/Mfa2/Mfa3"/>
</dbReference>
<feature type="signal peptide" evidence="8">
    <location>
        <begin position="1"/>
        <end position="17"/>
    </location>
</feature>
<accession>A0A939B7F0</accession>
<dbReference type="PROSITE" id="PS51257">
    <property type="entry name" value="PROKAR_LIPOPROTEIN"/>
    <property type="match status" value="1"/>
</dbReference>
<evidence type="ECO:0000256" key="3">
    <source>
        <dbReference type="ARBA" id="ARBA00022729"/>
    </source>
</evidence>
<protein>
    <submittedName>
        <fullName evidence="9">FimB/Mfa2 family fimbrial subunit</fullName>
    </submittedName>
</protein>
<evidence type="ECO:0000313" key="10">
    <source>
        <dbReference type="Proteomes" id="UP000706891"/>
    </source>
</evidence>
<gene>
    <name evidence="9" type="ORF">H6A34_05130</name>
</gene>
<dbReference type="Pfam" id="PF08842">
    <property type="entry name" value="Mfa2"/>
    <property type="match status" value="1"/>
</dbReference>
<comment type="similarity">
    <text evidence="2">Belongs to the bacteroidetes fimbrillin superfamily. FimB/Mfa2 family.</text>
</comment>
<name>A0A939B7F0_9BACT</name>
<keyword evidence="3 8" id="KW-0732">Signal</keyword>
<dbReference type="GO" id="GO:0009279">
    <property type="term" value="C:cell outer membrane"/>
    <property type="evidence" value="ECO:0007669"/>
    <property type="project" value="UniProtKB-SubCell"/>
</dbReference>
<evidence type="ECO:0000256" key="6">
    <source>
        <dbReference type="ARBA" id="ARBA00023237"/>
    </source>
</evidence>
<keyword evidence="7" id="KW-0449">Lipoprotein</keyword>
<dbReference type="RefSeq" id="WP_205103905.1">
    <property type="nucleotide sequence ID" value="NZ_JACJJG010000016.1"/>
</dbReference>
<evidence type="ECO:0000256" key="5">
    <source>
        <dbReference type="ARBA" id="ARBA00023139"/>
    </source>
</evidence>
<keyword evidence="4" id="KW-0472">Membrane</keyword>
<dbReference type="CDD" id="cd13120">
    <property type="entry name" value="BF2867_like_N"/>
    <property type="match status" value="1"/>
</dbReference>
<dbReference type="Proteomes" id="UP000706891">
    <property type="component" value="Unassembled WGS sequence"/>
</dbReference>
<evidence type="ECO:0000256" key="4">
    <source>
        <dbReference type="ARBA" id="ARBA00023136"/>
    </source>
</evidence>
<evidence type="ECO:0000256" key="2">
    <source>
        <dbReference type="ARBA" id="ARBA00007248"/>
    </source>
</evidence>
<keyword evidence="6" id="KW-0998">Cell outer membrane</keyword>
<sequence>MKQIIILLLLMAVSVFSSCEKFNEDEVVENKEANSTLIVRTRAAANDGTEGGTESIISYPINIYVFDESNECVAVSTLSSADDELSLKLPEGMYEVCAVAGASADSYELPTQETATKETVLTLKDGQKHGDLMTANNTVTLEYGGTNTLTLALERKVMLIESVTINNVPASVSNVSVSIHPLKANLLLDGSYSGENGASEIELTEDVDDSTWKNTDGVYLLEAVGRPTVEVTFTINGETVSYSYTCDRELKANHKVFITGTFTGDGIEMTGSISGVEWAEDEEIVFDFGGMESGETDDSGDVETSDIPTVGTLYNGCYVLKSENVGSETVVTFMSAKSKNALEFTDGDQESMRQAVNEAISELAVDDITGWRLPTMEEMEYIAENLNTIGENIIAIRKELGNSAMDMLVYGSYCYYFQTQDNIISSYNPQSKQEAGPTSGKASFIVRAFTTKSYSN</sequence>
<dbReference type="EMBL" id="JACJJG010000016">
    <property type="protein sequence ID" value="MBM6673258.1"/>
    <property type="molecule type" value="Genomic_DNA"/>
</dbReference>
<dbReference type="Gene3D" id="2.60.40.2100">
    <property type="match status" value="1"/>
</dbReference>
<keyword evidence="10" id="KW-1185">Reference proteome</keyword>
<evidence type="ECO:0000313" key="9">
    <source>
        <dbReference type="EMBL" id="MBM6673258.1"/>
    </source>
</evidence>
<proteinExistence type="inferred from homology"/>
<dbReference type="AlphaFoldDB" id="A0A939B7F0"/>
<feature type="chain" id="PRO_5037013507" evidence="8">
    <location>
        <begin position="18"/>
        <end position="456"/>
    </location>
</feature>
<evidence type="ECO:0000256" key="1">
    <source>
        <dbReference type="ARBA" id="ARBA00004442"/>
    </source>
</evidence>
<reference evidence="9" key="1">
    <citation type="submission" date="2020-08" db="EMBL/GenBank/DDBJ databases">
        <authorList>
            <person name="Cejkova D."/>
            <person name="Kubasova T."/>
            <person name="Jahodarova E."/>
            <person name="Rychlik I."/>
        </authorList>
    </citation>
    <scope>NUCLEOTIDE SEQUENCE</scope>
    <source>
        <strain evidence="9">An824</strain>
    </source>
</reference>
<evidence type="ECO:0000256" key="7">
    <source>
        <dbReference type="ARBA" id="ARBA00023288"/>
    </source>
</evidence>
<evidence type="ECO:0000256" key="8">
    <source>
        <dbReference type="SAM" id="SignalP"/>
    </source>
</evidence>
<comment type="subcellular location">
    <subcellularLocation>
        <location evidence="1">Cell outer membrane</location>
    </subcellularLocation>
</comment>
<comment type="caution">
    <text evidence="9">The sequence shown here is derived from an EMBL/GenBank/DDBJ whole genome shotgun (WGS) entry which is preliminary data.</text>
</comment>